<proteinExistence type="predicted"/>
<reference evidence="2 3" key="1">
    <citation type="submission" date="2018-05" db="EMBL/GenBank/DDBJ databases">
        <title>Draft genome of Methanospirillum stamsii Pt1.</title>
        <authorList>
            <person name="Dueholm M.S."/>
            <person name="Nielsen P.H."/>
            <person name="Bakmann L.F."/>
            <person name="Otzen D.E."/>
        </authorList>
    </citation>
    <scope>NUCLEOTIDE SEQUENCE [LARGE SCALE GENOMIC DNA]</scope>
    <source>
        <strain evidence="2 3">Pt1</strain>
    </source>
</reference>
<dbReference type="AlphaFoldDB" id="A0A2V2MR72"/>
<sequence length="137" mass="15211">MKKLIVSGLRTCERKDIVYNEISKYIAELGGVDEIVTGGSKGVDQYSKEYALEHGIKHKEFVPDWQSHINAASFIRDSDMIEYGTHLLVLSNGMSKESVNLITEARARNIQVKSVGGIEGRADSEMFHATGFPSSLY</sequence>
<dbReference type="InterPro" id="IPR019627">
    <property type="entry name" value="YAcAr"/>
</dbReference>
<dbReference type="EMBL" id="QGMZ01000050">
    <property type="protein sequence ID" value="PWR69889.1"/>
    <property type="molecule type" value="Genomic_DNA"/>
</dbReference>
<evidence type="ECO:0000313" key="2">
    <source>
        <dbReference type="EMBL" id="PWR69889.1"/>
    </source>
</evidence>
<dbReference type="RefSeq" id="WP_109942277.1">
    <property type="nucleotide sequence ID" value="NZ_CP176366.1"/>
</dbReference>
<dbReference type="GeneID" id="97608267"/>
<dbReference type="Pfam" id="PF10686">
    <property type="entry name" value="YAcAr"/>
    <property type="match status" value="1"/>
</dbReference>
<organism evidence="2 3">
    <name type="scientific">Methanospirillum stamsii</name>
    <dbReference type="NCBI Taxonomy" id="1277351"/>
    <lineage>
        <taxon>Archaea</taxon>
        <taxon>Methanobacteriati</taxon>
        <taxon>Methanobacteriota</taxon>
        <taxon>Stenosarchaea group</taxon>
        <taxon>Methanomicrobia</taxon>
        <taxon>Methanomicrobiales</taxon>
        <taxon>Methanospirillaceae</taxon>
        <taxon>Methanospirillum</taxon>
    </lineage>
</organism>
<comment type="caution">
    <text evidence="2">The sequence shown here is derived from an EMBL/GenBank/DDBJ whole genome shotgun (WGS) entry which is preliminary data.</text>
</comment>
<dbReference type="OrthoDB" id="115303at2157"/>
<evidence type="ECO:0000313" key="3">
    <source>
        <dbReference type="Proteomes" id="UP000245934"/>
    </source>
</evidence>
<dbReference type="Proteomes" id="UP000245934">
    <property type="component" value="Unassembled WGS sequence"/>
</dbReference>
<accession>A0A2V2MR72</accession>
<evidence type="ECO:0000259" key="1">
    <source>
        <dbReference type="Pfam" id="PF10686"/>
    </source>
</evidence>
<gene>
    <name evidence="2" type="ORF">DLD82_16725</name>
</gene>
<feature type="domain" description="YspA cpYpsA-related SLOG" evidence="1">
    <location>
        <begin position="3"/>
        <end position="68"/>
    </location>
</feature>
<keyword evidence="3" id="KW-1185">Reference proteome</keyword>
<name>A0A2V2MR72_9EURY</name>
<protein>
    <recommendedName>
        <fullName evidence="1">YspA cpYpsA-related SLOG domain-containing protein</fullName>
    </recommendedName>
</protein>